<keyword evidence="5 6" id="KW-0472">Membrane</keyword>
<comment type="caution">
    <text evidence="6">Lacks conserved residue(s) required for the propagation of feature annotation.</text>
</comment>
<dbReference type="OrthoDB" id="6079986at2"/>
<dbReference type="InterPro" id="IPR002994">
    <property type="entry name" value="Surf1/Shy1"/>
</dbReference>
<evidence type="ECO:0000313" key="8">
    <source>
        <dbReference type="Proteomes" id="UP000272908"/>
    </source>
</evidence>
<dbReference type="CDD" id="cd06662">
    <property type="entry name" value="SURF1"/>
    <property type="match status" value="1"/>
</dbReference>
<evidence type="ECO:0000256" key="1">
    <source>
        <dbReference type="ARBA" id="ARBA00004370"/>
    </source>
</evidence>
<dbReference type="PANTHER" id="PTHR23427">
    <property type="entry name" value="SURFEIT LOCUS PROTEIN"/>
    <property type="match status" value="1"/>
</dbReference>
<accession>A0A3B0M4M8</accession>
<dbReference type="PROSITE" id="PS50895">
    <property type="entry name" value="SURF1"/>
    <property type="match status" value="1"/>
</dbReference>
<organism evidence="7 8">
    <name type="scientific">Roseinatronobacter ekhonensis</name>
    <dbReference type="NCBI Taxonomy" id="254356"/>
    <lineage>
        <taxon>Bacteria</taxon>
        <taxon>Pseudomonadati</taxon>
        <taxon>Pseudomonadota</taxon>
        <taxon>Alphaproteobacteria</taxon>
        <taxon>Rhodobacterales</taxon>
        <taxon>Paracoccaceae</taxon>
        <taxon>Roseinatronobacter</taxon>
    </lineage>
</organism>
<dbReference type="Proteomes" id="UP000272908">
    <property type="component" value="Unassembled WGS sequence"/>
</dbReference>
<evidence type="ECO:0000313" key="7">
    <source>
        <dbReference type="EMBL" id="SUZ31081.1"/>
    </source>
</evidence>
<comment type="subcellular location">
    <subcellularLocation>
        <location evidence="6">Cell membrane</location>
        <topology evidence="6">Multi-pass membrane protein</topology>
    </subcellularLocation>
    <subcellularLocation>
        <location evidence="1">Membrane</location>
    </subcellularLocation>
</comment>
<dbReference type="GO" id="GO:0005886">
    <property type="term" value="C:plasma membrane"/>
    <property type="evidence" value="ECO:0007669"/>
    <property type="project" value="UniProtKB-SubCell"/>
</dbReference>
<dbReference type="EMBL" id="UIHC01000005">
    <property type="protein sequence ID" value="SUZ31081.1"/>
    <property type="molecule type" value="Genomic_DNA"/>
</dbReference>
<feature type="transmembrane region" description="Helical" evidence="6">
    <location>
        <begin position="201"/>
        <end position="220"/>
    </location>
</feature>
<keyword evidence="3 6" id="KW-0812">Transmembrane</keyword>
<sequence length="227" mass="24795">MTRRMILPALFGLIGTAILIALGVWQLDRAGQKAALVADMEARLVGAPTALPESPTPLADNYRPVRAEGAFLPAQTFVLSAVKGQGPGFRVIGAFQTDSGRRILVDRGFLPQAQRPDLPAPTTAPQVLIGNLQWPEDSDSFTPEYDAARDLFFARDVGPLATHLGTDAVMLVLRASNPPHPQIQPMPVDGVSIPDNHMGYAVQWFLMAVVWAGMTLFFLWRIRTKRD</sequence>
<dbReference type="PANTHER" id="PTHR23427:SF2">
    <property type="entry name" value="SURFEIT LOCUS PROTEIN 1"/>
    <property type="match status" value="1"/>
</dbReference>
<keyword evidence="8" id="KW-1185">Reference proteome</keyword>
<dbReference type="RefSeq" id="WP_121093366.1">
    <property type="nucleotide sequence ID" value="NZ_UIHC01000005.1"/>
</dbReference>
<evidence type="ECO:0000256" key="4">
    <source>
        <dbReference type="ARBA" id="ARBA00022989"/>
    </source>
</evidence>
<evidence type="ECO:0000256" key="6">
    <source>
        <dbReference type="RuleBase" id="RU363076"/>
    </source>
</evidence>
<proteinExistence type="inferred from homology"/>
<evidence type="ECO:0000256" key="2">
    <source>
        <dbReference type="ARBA" id="ARBA00007165"/>
    </source>
</evidence>
<comment type="similarity">
    <text evidence="2 6">Belongs to the SURF1 family.</text>
</comment>
<keyword evidence="6" id="KW-1003">Cell membrane</keyword>
<dbReference type="AlphaFoldDB" id="A0A3B0M4M8"/>
<keyword evidence="4 6" id="KW-1133">Transmembrane helix</keyword>
<evidence type="ECO:0000256" key="5">
    <source>
        <dbReference type="ARBA" id="ARBA00023136"/>
    </source>
</evidence>
<reference evidence="8" key="1">
    <citation type="submission" date="2018-08" db="EMBL/GenBank/DDBJ databases">
        <authorList>
            <person name="Rodrigo-Torres L."/>
            <person name="Arahal R. D."/>
            <person name="Lucena T."/>
        </authorList>
    </citation>
    <scope>NUCLEOTIDE SEQUENCE [LARGE SCALE GENOMIC DNA]</scope>
    <source>
        <strain evidence="8">CECT 7235</strain>
    </source>
</reference>
<name>A0A3B0M4M8_9RHOB</name>
<evidence type="ECO:0000256" key="3">
    <source>
        <dbReference type="ARBA" id="ARBA00022692"/>
    </source>
</evidence>
<gene>
    <name evidence="7" type="ORF">ROE7235_00813</name>
</gene>
<protein>
    <recommendedName>
        <fullName evidence="6">SURF1-like protein</fullName>
    </recommendedName>
</protein>
<dbReference type="InterPro" id="IPR045214">
    <property type="entry name" value="Surf1/Surf4"/>
</dbReference>
<dbReference type="Pfam" id="PF02104">
    <property type="entry name" value="SURF1"/>
    <property type="match status" value="1"/>
</dbReference>